<name>A0A7R6SY97_9BACT</name>
<keyword evidence="4" id="KW-1185">Reference proteome</keyword>
<dbReference type="AlphaFoldDB" id="A0A7R6SY97"/>
<dbReference type="NCBIfam" id="TIGR03177">
    <property type="entry name" value="pilus_cpaB"/>
    <property type="match status" value="1"/>
</dbReference>
<accession>A0A7R6SY97</accession>
<dbReference type="InterPro" id="IPR013974">
    <property type="entry name" value="SAF"/>
</dbReference>
<reference evidence="3 4" key="1">
    <citation type="journal article" date="2012" name="Extremophiles">
        <title>Thermotomaculum hydrothermale gen. nov., sp. nov., a novel heterotrophic thermophile within the phylum Acidobacteria from a deep-sea hydrothermal vent chimney in the Southern Okinawa Trough.</title>
        <authorList>
            <person name="Izumi H."/>
            <person name="Nunoura T."/>
            <person name="Miyazaki M."/>
            <person name="Mino S."/>
            <person name="Toki T."/>
            <person name="Takai K."/>
            <person name="Sako Y."/>
            <person name="Sawabe T."/>
            <person name="Nakagawa S."/>
        </authorList>
    </citation>
    <scope>NUCLEOTIDE SEQUENCE [LARGE SCALE GENOMIC DNA]</scope>
    <source>
        <strain evidence="3 4">AC55</strain>
    </source>
</reference>
<keyword evidence="1" id="KW-0812">Transmembrane</keyword>
<evidence type="ECO:0000313" key="3">
    <source>
        <dbReference type="EMBL" id="BBB32326.1"/>
    </source>
</evidence>
<dbReference type="Pfam" id="PF16976">
    <property type="entry name" value="RcpC"/>
    <property type="match status" value="1"/>
</dbReference>
<dbReference type="InterPro" id="IPR017592">
    <property type="entry name" value="Pilus_assmbl_Flp-typ_CpaB"/>
</dbReference>
<dbReference type="InterPro" id="IPR031571">
    <property type="entry name" value="RcpC_dom"/>
</dbReference>
<dbReference type="KEGG" id="thyd:TTHT_0758"/>
<evidence type="ECO:0000313" key="4">
    <source>
        <dbReference type="Proteomes" id="UP000595564"/>
    </source>
</evidence>
<evidence type="ECO:0000256" key="1">
    <source>
        <dbReference type="SAM" id="Phobius"/>
    </source>
</evidence>
<dbReference type="SUPFAM" id="SSF51269">
    <property type="entry name" value="AFP III-like domain"/>
    <property type="match status" value="1"/>
</dbReference>
<dbReference type="CDD" id="cd11614">
    <property type="entry name" value="SAF_CpaB_FlgA_like"/>
    <property type="match status" value="1"/>
</dbReference>
<feature type="domain" description="SAF" evidence="2">
    <location>
        <begin position="39"/>
        <end position="103"/>
    </location>
</feature>
<protein>
    <submittedName>
        <fullName evidence="3">Pilus assembly protein CpaB</fullName>
    </submittedName>
</protein>
<organism evidence="3 4">
    <name type="scientific">Thermotomaculum hydrothermale</name>
    <dbReference type="NCBI Taxonomy" id="981385"/>
    <lineage>
        <taxon>Bacteria</taxon>
        <taxon>Pseudomonadati</taxon>
        <taxon>Acidobacteriota</taxon>
        <taxon>Holophagae</taxon>
        <taxon>Thermotomaculales</taxon>
        <taxon>Thermotomaculaceae</taxon>
        <taxon>Thermotomaculum</taxon>
    </lineage>
</organism>
<sequence>MDKKKAMIFAIIVAVIGVILVQLYIMGEKKKYTDETKLVKVIVAKKNIAAGTPIERSMLTVKKYFREFVPKDAVSVRDVTRILGVPPKVDIKKGEPILASHFREGGVAGLSTKFLSGAILPGERAITVRVDEESGVAGLIRPGDYVDILGTFTKIGGGVASQTVTILQSVPVLAIGSQVGTTLNKKNVRTGRSYRTITLSVTPEEAELIEFARRKTKLVFVLRNPEDTKTKEDIKKVSFSSIFSGDTLKQLQKKRNQMNKKRIEILK</sequence>
<dbReference type="Gene3D" id="3.90.1210.10">
    <property type="entry name" value="Antifreeze-like/N-acetylneuraminic acid synthase C-terminal domain"/>
    <property type="match status" value="1"/>
</dbReference>
<proteinExistence type="predicted"/>
<dbReference type="InterPro" id="IPR036732">
    <property type="entry name" value="AFP_Neu5c_C_sf"/>
</dbReference>
<keyword evidence="1" id="KW-1133">Transmembrane helix</keyword>
<dbReference type="RefSeq" id="WP_201328672.1">
    <property type="nucleotide sequence ID" value="NZ_AP017470.1"/>
</dbReference>
<dbReference type="EMBL" id="AP017470">
    <property type="protein sequence ID" value="BBB32326.1"/>
    <property type="molecule type" value="Genomic_DNA"/>
</dbReference>
<keyword evidence="1" id="KW-0472">Membrane</keyword>
<dbReference type="Pfam" id="PF08666">
    <property type="entry name" value="SAF"/>
    <property type="match status" value="1"/>
</dbReference>
<evidence type="ECO:0000259" key="2">
    <source>
        <dbReference type="SMART" id="SM00858"/>
    </source>
</evidence>
<dbReference type="SMART" id="SM00858">
    <property type="entry name" value="SAF"/>
    <property type="match status" value="1"/>
</dbReference>
<feature type="transmembrane region" description="Helical" evidence="1">
    <location>
        <begin position="6"/>
        <end position="25"/>
    </location>
</feature>
<gene>
    <name evidence="3" type="primary">cpaB</name>
    <name evidence="3" type="ORF">TTHT_0758</name>
</gene>
<dbReference type="Proteomes" id="UP000595564">
    <property type="component" value="Chromosome"/>
</dbReference>